<sequence>MFTNQHPRYASYEVINSLPDEAIDFVWYMLDNYMQGRFTMTNLLKFNLINSSNHLSYDYLVNGEEVATFDTPYPFENQFPRSIVVYDNGDEQIIALPSEINL</sequence>
<dbReference type="InterPro" id="IPR009303">
    <property type="entry name" value="DUF960"/>
</dbReference>
<evidence type="ECO:0008006" key="3">
    <source>
        <dbReference type="Google" id="ProtNLM"/>
    </source>
</evidence>
<dbReference type="Proteomes" id="UP000051256">
    <property type="component" value="Unassembled WGS sequence"/>
</dbReference>
<accession>A0A0R2CQY4</accession>
<dbReference type="PATRIC" id="fig|1423802.4.peg.218"/>
<dbReference type="STRING" id="1423802.FC56_GL000216"/>
<evidence type="ECO:0000313" key="2">
    <source>
        <dbReference type="Proteomes" id="UP000051256"/>
    </source>
</evidence>
<proteinExistence type="predicted"/>
<dbReference type="EMBL" id="AYZR01000008">
    <property type="protein sequence ID" value="KRM93504.1"/>
    <property type="molecule type" value="Genomic_DNA"/>
</dbReference>
<keyword evidence="2" id="KW-1185">Reference proteome</keyword>
<organism evidence="1 2">
    <name type="scientific">Lentilactobacillus senioris DSM 24302 = JCM 17472</name>
    <dbReference type="NCBI Taxonomy" id="1423802"/>
    <lineage>
        <taxon>Bacteria</taxon>
        <taxon>Bacillati</taxon>
        <taxon>Bacillota</taxon>
        <taxon>Bacilli</taxon>
        <taxon>Lactobacillales</taxon>
        <taxon>Lactobacillaceae</taxon>
        <taxon>Lentilactobacillus</taxon>
    </lineage>
</organism>
<gene>
    <name evidence="1" type="ORF">FC56_GL000216</name>
</gene>
<dbReference type="RefSeq" id="WP_056978124.1">
    <property type="nucleotide sequence ID" value="NZ_AYZR01000008.1"/>
</dbReference>
<protein>
    <recommendedName>
        <fullName evidence="3">GTP cyclohydrolase</fullName>
    </recommendedName>
</protein>
<dbReference type="Pfam" id="PF06124">
    <property type="entry name" value="DUF960"/>
    <property type="match status" value="1"/>
</dbReference>
<dbReference type="AlphaFoldDB" id="A0A0R2CQY4"/>
<dbReference type="Gene3D" id="3.10.450.150">
    <property type="entry name" value="enterococcus faecalis protein"/>
    <property type="match status" value="1"/>
</dbReference>
<evidence type="ECO:0000313" key="1">
    <source>
        <dbReference type="EMBL" id="KRM93504.1"/>
    </source>
</evidence>
<reference evidence="1 2" key="1">
    <citation type="journal article" date="2015" name="Genome Announc.">
        <title>Expanding the biotechnology potential of lactobacilli through comparative genomics of 213 strains and associated genera.</title>
        <authorList>
            <person name="Sun Z."/>
            <person name="Harris H.M."/>
            <person name="McCann A."/>
            <person name="Guo C."/>
            <person name="Argimon S."/>
            <person name="Zhang W."/>
            <person name="Yang X."/>
            <person name="Jeffery I.B."/>
            <person name="Cooney J.C."/>
            <person name="Kagawa T.F."/>
            <person name="Liu W."/>
            <person name="Song Y."/>
            <person name="Salvetti E."/>
            <person name="Wrobel A."/>
            <person name="Rasinkangas P."/>
            <person name="Parkhill J."/>
            <person name="Rea M.C."/>
            <person name="O'Sullivan O."/>
            <person name="Ritari J."/>
            <person name="Douillard F.P."/>
            <person name="Paul Ross R."/>
            <person name="Yang R."/>
            <person name="Briner A.E."/>
            <person name="Felis G.E."/>
            <person name="de Vos W.M."/>
            <person name="Barrangou R."/>
            <person name="Klaenhammer T.R."/>
            <person name="Caufield P.W."/>
            <person name="Cui Y."/>
            <person name="Zhang H."/>
            <person name="O'Toole P.W."/>
        </authorList>
    </citation>
    <scope>NUCLEOTIDE SEQUENCE [LARGE SCALE GENOMIC DNA]</scope>
    <source>
        <strain evidence="1 2">DSM 24302</strain>
    </source>
</reference>
<name>A0A0R2CQY4_9LACO</name>
<comment type="caution">
    <text evidence="1">The sequence shown here is derived from an EMBL/GenBank/DDBJ whole genome shotgun (WGS) entry which is preliminary data.</text>
</comment>